<organism evidence="4">
    <name type="scientific">Nicotiana tabacum</name>
    <name type="common">Common tobacco</name>
    <dbReference type="NCBI Taxonomy" id="4097"/>
    <lineage>
        <taxon>Eukaryota</taxon>
        <taxon>Viridiplantae</taxon>
        <taxon>Streptophyta</taxon>
        <taxon>Embryophyta</taxon>
        <taxon>Tracheophyta</taxon>
        <taxon>Spermatophyta</taxon>
        <taxon>Magnoliopsida</taxon>
        <taxon>eudicotyledons</taxon>
        <taxon>Gunneridae</taxon>
        <taxon>Pentapetalae</taxon>
        <taxon>asterids</taxon>
        <taxon>lamiids</taxon>
        <taxon>Solanales</taxon>
        <taxon>Solanaceae</taxon>
        <taxon>Nicotianoideae</taxon>
        <taxon>Nicotianeae</taxon>
        <taxon>Nicotiana</taxon>
    </lineage>
</organism>
<dbReference type="PaxDb" id="4097-A0A1S4A8R0"/>
<dbReference type="OMA" id="ENEHTCI"/>
<dbReference type="PANTHER" id="PTHR31973">
    <property type="entry name" value="POLYPROTEIN, PUTATIVE-RELATED"/>
    <property type="match status" value="1"/>
</dbReference>
<dbReference type="Pfam" id="PF03108">
    <property type="entry name" value="DBD_Tnp_Mut"/>
    <property type="match status" value="1"/>
</dbReference>
<feature type="compositionally biased region" description="Acidic residues" evidence="1">
    <location>
        <begin position="163"/>
        <end position="178"/>
    </location>
</feature>
<evidence type="ECO:0008006" key="5">
    <source>
        <dbReference type="Google" id="ProtNLM"/>
    </source>
</evidence>
<dbReference type="AlphaFoldDB" id="A0A1S4A8R0"/>
<feature type="domain" description="Transposase MuDR plant" evidence="2">
    <location>
        <begin position="302"/>
        <end position="358"/>
    </location>
</feature>
<dbReference type="KEGG" id="nta:107794920"/>
<dbReference type="Pfam" id="PF26130">
    <property type="entry name" value="PB1-like"/>
    <property type="match status" value="1"/>
</dbReference>
<evidence type="ECO:0000259" key="3">
    <source>
        <dbReference type="Pfam" id="PF26130"/>
    </source>
</evidence>
<name>A0A1S4A8R0_TOBAC</name>
<proteinExistence type="predicted"/>
<sequence>MGNRNMLVGVMSEYLDVDVDTLSYFELKDYIKELGYNSSCKFSIQPHNCGILGDIENDKALLAIGKSLQHRGVLEVYVHMPEKESCSPFNKGSTFNCSVAQSNTVAPSNTVVAPSITAATPPNTAPPPHTAPSNIAAHADPIVVPAYTTAALSNPESSQTEDYSSEDGSDESTEDSDYCEDNDFFWGDDYGSDVHEEYIKIRKESRSFQRRKRKEKVVVDTKDVPCGDAGLDLGFDETETCKTCVEGGLGGDEPYYPSSNACSFETDENECWNEDGDRKVKLTKRRSTSTKSVKFDKTCKKIVWQLGMIFESVDDFRDAVVTRYALQKRVLIEKHVNEPTRFRVRCTKDNCNWLLFVSLDSVSNNFVIRTYNPVHKCERASRNYLCNSKFLANAFKDRITEQPNIRVFKLQELIKKKFKVHVGKTIATRARAKVLQQIMGDHNVKFGRILDYRDELLRTNLGSTCVVKLGEPDKLGRPVFVSFYICFKALKNAFLWCKKCKSFDGCFLKGVSRGQLLVVVAKNGNNQMLPLAWAVVEYEKKTTWSWFLTLLKEDLGLGDGTCFI</sequence>
<dbReference type="OrthoDB" id="1660333at2759"/>
<dbReference type="InterPro" id="IPR004332">
    <property type="entry name" value="Transposase_MuDR"/>
</dbReference>
<reference evidence="4" key="1">
    <citation type="submission" date="2025-08" db="UniProtKB">
        <authorList>
            <consortium name="RefSeq"/>
        </authorList>
    </citation>
    <scope>IDENTIFICATION</scope>
</reference>
<feature type="domain" description="PB1-like" evidence="3">
    <location>
        <begin position="9"/>
        <end position="79"/>
    </location>
</feature>
<evidence type="ECO:0000259" key="2">
    <source>
        <dbReference type="Pfam" id="PF03108"/>
    </source>
</evidence>
<protein>
    <recommendedName>
        <fullName evidence="5">Transposase MuDR plant domain-containing protein</fullName>
    </recommendedName>
</protein>
<dbReference type="InterPro" id="IPR058594">
    <property type="entry name" value="PB1-like_dom_pln"/>
</dbReference>
<accession>A0A1S4A8R0</accession>
<feature type="region of interest" description="Disordered" evidence="1">
    <location>
        <begin position="151"/>
        <end position="178"/>
    </location>
</feature>
<dbReference type="PANTHER" id="PTHR31973:SF197">
    <property type="entry name" value="SWIM-TYPE DOMAIN-CONTAINING PROTEIN"/>
    <property type="match status" value="1"/>
</dbReference>
<gene>
    <name evidence="4" type="primary">LOC107794920</name>
</gene>
<dbReference type="RefSeq" id="XP_016472966.1">
    <property type="nucleotide sequence ID" value="XM_016617480.1"/>
</dbReference>
<evidence type="ECO:0000256" key="1">
    <source>
        <dbReference type="SAM" id="MobiDB-lite"/>
    </source>
</evidence>
<evidence type="ECO:0000313" key="4">
    <source>
        <dbReference type="RefSeq" id="XP_016472966.1"/>
    </source>
</evidence>